<feature type="region of interest" description="Disordered" evidence="1">
    <location>
        <begin position="91"/>
        <end position="112"/>
    </location>
</feature>
<feature type="compositionally biased region" description="Basic residues" evidence="1">
    <location>
        <begin position="99"/>
        <end position="112"/>
    </location>
</feature>
<name>A0AAJ1AK12_9BACT</name>
<evidence type="ECO:0000259" key="2">
    <source>
        <dbReference type="Pfam" id="PF09828"/>
    </source>
</evidence>
<dbReference type="Pfam" id="PF09828">
    <property type="entry name" value="ChrB_C"/>
    <property type="match status" value="1"/>
</dbReference>
<organism evidence="3 4">
    <name type="scientific">Candidatus Methylomirabilis tolerans</name>
    <dbReference type="NCBI Taxonomy" id="3123416"/>
    <lineage>
        <taxon>Bacteria</taxon>
        <taxon>Candidatus Methylomirabilota</taxon>
        <taxon>Candidatus Methylomirabilia</taxon>
        <taxon>Candidatus Methylomirabilales</taxon>
        <taxon>Candidatus Methylomirabilaceae</taxon>
        <taxon>Candidatus Methylomirabilis</taxon>
    </lineage>
</organism>
<dbReference type="Proteomes" id="UP001197609">
    <property type="component" value="Unassembled WGS sequence"/>
</dbReference>
<dbReference type="AlphaFoldDB" id="A0AAJ1AK12"/>
<dbReference type="EMBL" id="JAIOIU010000136">
    <property type="protein sequence ID" value="MBZ0160616.1"/>
    <property type="molecule type" value="Genomic_DNA"/>
</dbReference>
<comment type="caution">
    <text evidence="3">The sequence shown here is derived from an EMBL/GenBank/DDBJ whole genome shotgun (WGS) entry which is preliminary data.</text>
</comment>
<evidence type="ECO:0000313" key="4">
    <source>
        <dbReference type="Proteomes" id="UP001197609"/>
    </source>
</evidence>
<feature type="domain" description="ChrB C-terminal" evidence="2">
    <location>
        <begin position="4"/>
        <end position="57"/>
    </location>
</feature>
<dbReference type="InterPro" id="IPR018634">
    <property type="entry name" value="ChrB_C"/>
</dbReference>
<accession>A0AAJ1AK12</accession>
<evidence type="ECO:0000256" key="1">
    <source>
        <dbReference type="SAM" id="MobiDB-lite"/>
    </source>
</evidence>
<gene>
    <name evidence="3" type="ORF">K8G79_10860</name>
</gene>
<proteinExistence type="predicted"/>
<protein>
    <submittedName>
        <fullName evidence="3">Chromate resistance protein</fullName>
    </submittedName>
</protein>
<reference evidence="3 4" key="1">
    <citation type="journal article" date="2021" name="bioRxiv">
        <title>Unraveling nitrogen, sulfur and carbon metabolic pathways and microbial community transcriptional responses to substrate deprivation and toxicity stresses in a bioreactor mimicking anoxic brackish coastal sediment conditions.</title>
        <authorList>
            <person name="Martins P.D."/>
            <person name="Echeveste M.J."/>
            <person name="Arshad A."/>
            <person name="Kurth J."/>
            <person name="Ouboter H."/>
            <person name="Jetten M.S.M."/>
            <person name="Welte C.U."/>
        </authorList>
    </citation>
    <scope>NUCLEOTIDE SEQUENCE [LARGE SCALE GENOMIC DNA]</scope>
    <source>
        <strain evidence="3">MAG_38</strain>
    </source>
</reference>
<sequence length="112" mass="12757">MNSRHASFDTSLKRVDPQNKALRALAEIVHDADLKDAKFGRDEAKGIDAVLKEAKHERDYAITSSRVWAHPEWVRMVRAVVADRLDSSAPWRRTDGGCRRAHGPRGHTRYQL</sequence>
<evidence type="ECO:0000313" key="3">
    <source>
        <dbReference type="EMBL" id="MBZ0160616.1"/>
    </source>
</evidence>